<organism evidence="1 2">
    <name type="scientific">Smallanthus sonchifolius</name>
    <dbReference type="NCBI Taxonomy" id="185202"/>
    <lineage>
        <taxon>Eukaryota</taxon>
        <taxon>Viridiplantae</taxon>
        <taxon>Streptophyta</taxon>
        <taxon>Embryophyta</taxon>
        <taxon>Tracheophyta</taxon>
        <taxon>Spermatophyta</taxon>
        <taxon>Magnoliopsida</taxon>
        <taxon>eudicotyledons</taxon>
        <taxon>Gunneridae</taxon>
        <taxon>Pentapetalae</taxon>
        <taxon>asterids</taxon>
        <taxon>campanulids</taxon>
        <taxon>Asterales</taxon>
        <taxon>Asteraceae</taxon>
        <taxon>Asteroideae</taxon>
        <taxon>Heliantheae alliance</taxon>
        <taxon>Millerieae</taxon>
        <taxon>Smallanthus</taxon>
    </lineage>
</organism>
<evidence type="ECO:0000313" key="2">
    <source>
        <dbReference type="Proteomes" id="UP001056120"/>
    </source>
</evidence>
<proteinExistence type="predicted"/>
<reference evidence="1 2" key="2">
    <citation type="journal article" date="2022" name="Mol. Ecol. Resour.">
        <title>The genomes of chicory, endive, great burdock and yacon provide insights into Asteraceae paleo-polyploidization history and plant inulin production.</title>
        <authorList>
            <person name="Fan W."/>
            <person name="Wang S."/>
            <person name="Wang H."/>
            <person name="Wang A."/>
            <person name="Jiang F."/>
            <person name="Liu H."/>
            <person name="Zhao H."/>
            <person name="Xu D."/>
            <person name="Zhang Y."/>
        </authorList>
    </citation>
    <scope>NUCLEOTIDE SEQUENCE [LARGE SCALE GENOMIC DNA]</scope>
    <source>
        <strain evidence="2">cv. Yunnan</strain>
        <tissue evidence="1">Leaves</tissue>
    </source>
</reference>
<reference evidence="2" key="1">
    <citation type="journal article" date="2022" name="Mol. Ecol. Resour.">
        <title>The genomes of chicory, endive, great burdock and yacon provide insights into Asteraceae palaeo-polyploidization history and plant inulin production.</title>
        <authorList>
            <person name="Fan W."/>
            <person name="Wang S."/>
            <person name="Wang H."/>
            <person name="Wang A."/>
            <person name="Jiang F."/>
            <person name="Liu H."/>
            <person name="Zhao H."/>
            <person name="Xu D."/>
            <person name="Zhang Y."/>
        </authorList>
    </citation>
    <scope>NUCLEOTIDE SEQUENCE [LARGE SCALE GENOMIC DNA]</scope>
    <source>
        <strain evidence="2">cv. Yunnan</strain>
    </source>
</reference>
<evidence type="ECO:0000313" key="1">
    <source>
        <dbReference type="EMBL" id="KAI3774076.1"/>
    </source>
</evidence>
<dbReference type="EMBL" id="CM042033">
    <property type="protein sequence ID" value="KAI3774076.1"/>
    <property type="molecule type" value="Genomic_DNA"/>
</dbReference>
<gene>
    <name evidence="1" type="ORF">L1987_48619</name>
</gene>
<protein>
    <submittedName>
        <fullName evidence="1">Uncharacterized protein</fullName>
    </submittedName>
</protein>
<name>A0ACB9FTC5_9ASTR</name>
<dbReference type="Proteomes" id="UP001056120">
    <property type="component" value="Linkage Group LG16"/>
</dbReference>
<comment type="caution">
    <text evidence="1">The sequence shown here is derived from an EMBL/GenBank/DDBJ whole genome shotgun (WGS) entry which is preliminary data.</text>
</comment>
<sequence>MRKLGFREETDRANLSSTHGACPAYLSSTQEEGTAYLSSTQEAGSAHLLSAQASGQPGLAYQSGNVIPSLVVDYGQRAIVAIRATGAVSWWHANGFDVVQLVGSNDGYSGVNVTLFKPSGQYKRELTECMVWMMDGDAWQARRVTRLIMKTGIPL</sequence>
<keyword evidence="2" id="KW-1185">Reference proteome</keyword>
<accession>A0ACB9FTC5</accession>